<dbReference type="PROSITE" id="PS51918">
    <property type="entry name" value="RADICAL_SAM"/>
    <property type="match status" value="1"/>
</dbReference>
<evidence type="ECO:0000256" key="6">
    <source>
        <dbReference type="ARBA" id="ARBA00023014"/>
    </source>
</evidence>
<dbReference type="GO" id="GO:0051539">
    <property type="term" value="F:4 iron, 4 sulfur cluster binding"/>
    <property type="evidence" value="ECO:0007669"/>
    <property type="project" value="UniProtKB-KW"/>
</dbReference>
<protein>
    <submittedName>
        <fullName evidence="9">Radical S-adenosyl methionine domain-containing protein 2</fullName>
    </submittedName>
</protein>
<dbReference type="SUPFAM" id="SSF102114">
    <property type="entry name" value="Radical SAM enzymes"/>
    <property type="match status" value="1"/>
</dbReference>
<dbReference type="InterPro" id="IPR058240">
    <property type="entry name" value="rSAM_sf"/>
</dbReference>
<keyword evidence="10" id="KW-1185">Reference proteome</keyword>
<keyword evidence="3" id="KW-0949">S-adenosyl-L-methionine</keyword>
<evidence type="ECO:0000256" key="1">
    <source>
        <dbReference type="ARBA" id="ARBA00001966"/>
    </source>
</evidence>
<dbReference type="InterPro" id="IPR013785">
    <property type="entry name" value="Aldolase_TIM"/>
</dbReference>
<gene>
    <name evidence="9" type="ORF">BWQ96_09646</name>
</gene>
<proteinExistence type="predicted"/>
<comment type="cofactor">
    <cofactor evidence="1">
        <name>[4Fe-4S] cluster</name>
        <dbReference type="ChEBI" id="CHEBI:49883"/>
    </cofactor>
</comment>
<evidence type="ECO:0000259" key="8">
    <source>
        <dbReference type="PROSITE" id="PS51918"/>
    </source>
</evidence>
<dbReference type="OrthoDB" id="549750at2759"/>
<evidence type="ECO:0000256" key="5">
    <source>
        <dbReference type="ARBA" id="ARBA00023004"/>
    </source>
</evidence>
<evidence type="ECO:0000256" key="3">
    <source>
        <dbReference type="ARBA" id="ARBA00022691"/>
    </source>
</evidence>
<dbReference type="AlphaFoldDB" id="A0A2V3IHM6"/>
<dbReference type="EMBL" id="NBIV01000274">
    <property type="protein sequence ID" value="PXF40640.1"/>
    <property type="molecule type" value="Genomic_DNA"/>
</dbReference>
<dbReference type="GO" id="GO:0051607">
    <property type="term" value="P:defense response to virus"/>
    <property type="evidence" value="ECO:0007669"/>
    <property type="project" value="UniProtKB-KW"/>
</dbReference>
<dbReference type="GO" id="GO:0046872">
    <property type="term" value="F:metal ion binding"/>
    <property type="evidence" value="ECO:0007669"/>
    <property type="project" value="UniProtKB-KW"/>
</dbReference>
<organism evidence="9 10">
    <name type="scientific">Gracilariopsis chorda</name>
    <dbReference type="NCBI Taxonomy" id="448386"/>
    <lineage>
        <taxon>Eukaryota</taxon>
        <taxon>Rhodophyta</taxon>
        <taxon>Florideophyceae</taxon>
        <taxon>Rhodymeniophycidae</taxon>
        <taxon>Gracilariales</taxon>
        <taxon>Gracilariaceae</taxon>
        <taxon>Gracilariopsis</taxon>
    </lineage>
</organism>
<accession>A0A2V3IHM6</accession>
<dbReference type="Proteomes" id="UP000247409">
    <property type="component" value="Unassembled WGS sequence"/>
</dbReference>
<keyword evidence="2" id="KW-0004">4Fe-4S</keyword>
<evidence type="ECO:0000313" key="10">
    <source>
        <dbReference type="Proteomes" id="UP000247409"/>
    </source>
</evidence>
<name>A0A2V3IHM6_9FLOR</name>
<reference evidence="9 10" key="1">
    <citation type="journal article" date="2018" name="Mol. Biol. Evol.">
        <title>Analysis of the draft genome of the red seaweed Gracilariopsis chorda provides insights into genome size evolution in Rhodophyta.</title>
        <authorList>
            <person name="Lee J."/>
            <person name="Yang E.C."/>
            <person name="Graf L."/>
            <person name="Yang J.H."/>
            <person name="Qiu H."/>
            <person name="Zel Zion U."/>
            <person name="Chan C.X."/>
            <person name="Stephens T.G."/>
            <person name="Weber A.P.M."/>
            <person name="Boo G.H."/>
            <person name="Boo S.M."/>
            <person name="Kim K.M."/>
            <person name="Shin Y."/>
            <person name="Jung M."/>
            <person name="Lee S.J."/>
            <person name="Yim H.S."/>
            <person name="Lee J.H."/>
            <person name="Bhattacharya D."/>
            <person name="Yoon H.S."/>
        </authorList>
    </citation>
    <scope>NUCLEOTIDE SEQUENCE [LARGE SCALE GENOMIC DNA]</scope>
    <source>
        <strain evidence="9 10">SKKU-2015</strain>
        <tissue evidence="9">Whole body</tissue>
    </source>
</reference>
<comment type="caution">
    <text evidence="9">The sequence shown here is derived from an EMBL/GenBank/DDBJ whole genome shotgun (WGS) entry which is preliminary data.</text>
</comment>
<dbReference type="Gene3D" id="3.20.20.70">
    <property type="entry name" value="Aldolase class I"/>
    <property type="match status" value="1"/>
</dbReference>
<dbReference type="STRING" id="448386.A0A2V3IHM6"/>
<keyword evidence="6" id="KW-0411">Iron-sulfur</keyword>
<keyword evidence="5" id="KW-0408">Iron</keyword>
<dbReference type="GO" id="GO:0003824">
    <property type="term" value="F:catalytic activity"/>
    <property type="evidence" value="ECO:0007669"/>
    <property type="project" value="InterPro"/>
</dbReference>
<dbReference type="PANTHER" id="PTHR21339">
    <property type="entry name" value="RADICAL S-ADENOSYL METHIONINE DOMAIN-CONTAINING PROTEIN 2"/>
    <property type="match status" value="1"/>
</dbReference>
<dbReference type="Pfam" id="PF04055">
    <property type="entry name" value="Radical_SAM"/>
    <property type="match status" value="1"/>
</dbReference>
<dbReference type="InterPro" id="IPR051196">
    <property type="entry name" value="RSAD2/Viperin_antiviral"/>
</dbReference>
<evidence type="ECO:0000256" key="4">
    <source>
        <dbReference type="ARBA" id="ARBA00022723"/>
    </source>
</evidence>
<dbReference type="InterPro" id="IPR007197">
    <property type="entry name" value="rSAM"/>
</dbReference>
<keyword evidence="7" id="KW-0051">Antiviral defense</keyword>
<feature type="domain" description="Radical SAM core" evidence="8">
    <location>
        <begin position="1"/>
        <end position="177"/>
    </location>
</feature>
<evidence type="ECO:0000313" key="9">
    <source>
        <dbReference type="EMBL" id="PXF40640.1"/>
    </source>
</evidence>
<sequence>MLRDARIEKINFAGGEPFLHREMLGELCKTSHELGMTVSIISNGSLITPKWMKQYGFYVDILGVSVDSFNPATNAAIGRGGDAHNKHVDHILRVRDQCAKHNITFKMNTVVCSLNWEEDMNEHVRKLDPMRWKVFQVLILKDENSGLPGELRDARPLVVSNQQYQSFVFRHSDIEVLVAEPNNVMRNSYLILDEQLRFLDCSGGGKVPSASILDVGVYKALECSGFDQTMFNERGGVYDWTRDRD</sequence>
<evidence type="ECO:0000256" key="7">
    <source>
        <dbReference type="ARBA" id="ARBA00023118"/>
    </source>
</evidence>
<keyword evidence="4" id="KW-0479">Metal-binding</keyword>
<dbReference type="PANTHER" id="PTHR21339:SF0">
    <property type="entry name" value="S-ADENOSYLMETHIONINE-DEPENDENT NUCLEOTIDE DEHYDRATASE RSAD2"/>
    <property type="match status" value="1"/>
</dbReference>
<evidence type="ECO:0000256" key="2">
    <source>
        <dbReference type="ARBA" id="ARBA00022485"/>
    </source>
</evidence>
<dbReference type="NCBIfam" id="NF038283">
    <property type="entry name" value="viperin_w_prok"/>
    <property type="match status" value="1"/>
</dbReference>
<dbReference type="CDD" id="cd01335">
    <property type="entry name" value="Radical_SAM"/>
    <property type="match status" value="1"/>
</dbReference>